<gene>
    <name evidence="1" type="ORF">PGLA2088_LOCUS35271</name>
</gene>
<dbReference type="EMBL" id="CAJNNW010031792">
    <property type="protein sequence ID" value="CAE8709089.1"/>
    <property type="molecule type" value="Genomic_DNA"/>
</dbReference>
<accession>A0A813KJX5</accession>
<comment type="caution">
    <text evidence="1">The sequence shown here is derived from an EMBL/GenBank/DDBJ whole genome shotgun (WGS) entry which is preliminary data.</text>
</comment>
<dbReference type="AlphaFoldDB" id="A0A813KJX5"/>
<protein>
    <recommendedName>
        <fullName evidence="3">Protein C10</fullName>
    </recommendedName>
</protein>
<proteinExistence type="predicted"/>
<name>A0A813KJX5_POLGL</name>
<feature type="non-terminal residue" evidence="1">
    <location>
        <position position="137"/>
    </location>
</feature>
<evidence type="ECO:0008006" key="3">
    <source>
        <dbReference type="Google" id="ProtNLM"/>
    </source>
</evidence>
<sequence>QLLNSNNHACSAMPLPDLTLEQVLELQAELYCGFSEPSFQEQLTELEARVGKAYVRHCDEHTQLFSTVQNQLLPSYGFEEGHRGVLQMLTVGARFNNDETFRQNRALINELLGLAPAPSRAPLVTETLSWAPPTTFG</sequence>
<organism evidence="1 2">
    <name type="scientific">Polarella glacialis</name>
    <name type="common">Dinoflagellate</name>
    <dbReference type="NCBI Taxonomy" id="89957"/>
    <lineage>
        <taxon>Eukaryota</taxon>
        <taxon>Sar</taxon>
        <taxon>Alveolata</taxon>
        <taxon>Dinophyceae</taxon>
        <taxon>Suessiales</taxon>
        <taxon>Suessiaceae</taxon>
        <taxon>Polarella</taxon>
    </lineage>
</organism>
<reference evidence="1" key="1">
    <citation type="submission" date="2021-02" db="EMBL/GenBank/DDBJ databases">
        <authorList>
            <person name="Dougan E. K."/>
            <person name="Rhodes N."/>
            <person name="Thang M."/>
            <person name="Chan C."/>
        </authorList>
    </citation>
    <scope>NUCLEOTIDE SEQUENCE</scope>
</reference>
<evidence type="ECO:0000313" key="1">
    <source>
        <dbReference type="EMBL" id="CAE8709089.1"/>
    </source>
</evidence>
<feature type="non-terminal residue" evidence="1">
    <location>
        <position position="1"/>
    </location>
</feature>
<evidence type="ECO:0000313" key="2">
    <source>
        <dbReference type="Proteomes" id="UP000626109"/>
    </source>
</evidence>
<dbReference type="Proteomes" id="UP000626109">
    <property type="component" value="Unassembled WGS sequence"/>
</dbReference>